<dbReference type="Pfam" id="PF08544">
    <property type="entry name" value="GHMP_kinases_C"/>
    <property type="match status" value="1"/>
</dbReference>
<dbReference type="Pfam" id="PF00288">
    <property type="entry name" value="GHMP_kinases_N"/>
    <property type="match status" value="1"/>
</dbReference>
<comment type="caution">
    <text evidence="8">The sequence shown here is derived from an EMBL/GenBank/DDBJ whole genome shotgun (WGS) entry which is preliminary data.</text>
</comment>
<dbReference type="GO" id="GO:0042352">
    <property type="term" value="P:GDP-L-fucose salvage"/>
    <property type="evidence" value="ECO:0007669"/>
    <property type="project" value="TreeGrafter"/>
</dbReference>
<dbReference type="EMBL" id="MHCO01000008">
    <property type="protein sequence ID" value="OGY24660.1"/>
    <property type="molecule type" value="Genomic_DNA"/>
</dbReference>
<dbReference type="InterPro" id="IPR014606">
    <property type="entry name" value="Heptose_7-P_kinase"/>
</dbReference>
<evidence type="ECO:0000313" key="8">
    <source>
        <dbReference type="EMBL" id="OGY24660.1"/>
    </source>
</evidence>
<feature type="domain" description="GHMP kinase N-terminal" evidence="6">
    <location>
        <begin position="79"/>
        <end position="155"/>
    </location>
</feature>
<dbReference type="GO" id="GO:0050201">
    <property type="term" value="F:fucokinase activity"/>
    <property type="evidence" value="ECO:0007669"/>
    <property type="project" value="TreeGrafter"/>
</dbReference>
<dbReference type="AlphaFoldDB" id="A0A1G1WAW3"/>
<dbReference type="SUPFAM" id="SSF54211">
    <property type="entry name" value="Ribosomal protein S5 domain 2-like"/>
    <property type="match status" value="1"/>
</dbReference>
<sequence length="340" mass="36907">MIVVRAPLRISFVGGGTDLPDFYHRRPGRVISTAIDKFVYVVVNRTPMIDRVTARYSITESVEKLEDLKHTRIRAALASFNINKSIEISSFASMPSKTGLGSSSSFSVALIKALNAFQGKKVDAGEAAEAASHLEIHLVGEPIGKQDQYAASFGGFNVIQFNPDESVNVTPVLIDYKKKLLLQDSLLLFYTGITRAASSVLTEQKANIDSKLQTLSEMADSVPEFAERVMRGDINGLGAMLHQGWLKKKSLASNVSNSTIDDLYNAGIDSGAWGGKILGAGGGGCVLFICPTDKKDLIRESVKKIASEKNLNEFREIPIKFVQSGTEVLYNGDQFQAPIA</sequence>
<keyword evidence="3" id="KW-0418">Kinase</keyword>
<evidence type="ECO:0000259" key="6">
    <source>
        <dbReference type="Pfam" id="PF00288"/>
    </source>
</evidence>
<dbReference type="InterPro" id="IPR036554">
    <property type="entry name" value="GHMP_kinase_C_sf"/>
</dbReference>
<reference evidence="8 9" key="1">
    <citation type="journal article" date="2016" name="Nat. Commun.">
        <title>Thousands of microbial genomes shed light on interconnected biogeochemical processes in an aquifer system.</title>
        <authorList>
            <person name="Anantharaman K."/>
            <person name="Brown C.T."/>
            <person name="Hug L.A."/>
            <person name="Sharon I."/>
            <person name="Castelle C.J."/>
            <person name="Probst A.J."/>
            <person name="Thomas B.C."/>
            <person name="Singh A."/>
            <person name="Wilkins M.J."/>
            <person name="Karaoz U."/>
            <person name="Brodie E.L."/>
            <person name="Williams K.H."/>
            <person name="Hubbard S.S."/>
            <person name="Banfield J.F."/>
        </authorList>
    </citation>
    <scope>NUCLEOTIDE SEQUENCE [LARGE SCALE GENOMIC DNA]</scope>
</reference>
<comment type="similarity">
    <text evidence="5">Belongs to the GHMP kinase family.</text>
</comment>
<dbReference type="InterPro" id="IPR020568">
    <property type="entry name" value="Ribosomal_Su5_D2-typ_SF"/>
</dbReference>
<dbReference type="SUPFAM" id="SSF55060">
    <property type="entry name" value="GHMP Kinase, C-terminal domain"/>
    <property type="match status" value="1"/>
</dbReference>
<feature type="domain" description="GHMP kinase C-terminal" evidence="7">
    <location>
        <begin position="229"/>
        <end position="304"/>
    </location>
</feature>
<evidence type="ECO:0008006" key="10">
    <source>
        <dbReference type="Google" id="ProtNLM"/>
    </source>
</evidence>
<dbReference type="PANTHER" id="PTHR32463">
    <property type="entry name" value="L-FUCOSE KINASE"/>
    <property type="match status" value="1"/>
</dbReference>
<dbReference type="PANTHER" id="PTHR32463:SF0">
    <property type="entry name" value="L-FUCOSE KINASE"/>
    <property type="match status" value="1"/>
</dbReference>
<dbReference type="InterPro" id="IPR052203">
    <property type="entry name" value="GHMP_Kinase-Related"/>
</dbReference>
<dbReference type="InterPro" id="IPR013750">
    <property type="entry name" value="GHMP_kinase_C_dom"/>
</dbReference>
<name>A0A1G1WAW3_9BACT</name>
<dbReference type="Gene3D" id="3.30.230.120">
    <property type="match status" value="1"/>
</dbReference>
<dbReference type="GO" id="GO:0005524">
    <property type="term" value="F:ATP binding"/>
    <property type="evidence" value="ECO:0007669"/>
    <property type="project" value="UniProtKB-KW"/>
</dbReference>
<keyword evidence="2" id="KW-0547">Nucleotide-binding</keyword>
<evidence type="ECO:0000256" key="5">
    <source>
        <dbReference type="ARBA" id="ARBA00038121"/>
    </source>
</evidence>
<evidence type="ECO:0000256" key="4">
    <source>
        <dbReference type="ARBA" id="ARBA00022840"/>
    </source>
</evidence>
<dbReference type="PIRSF" id="PIRSF036406">
    <property type="entry name" value="Hept_kin"/>
    <property type="match status" value="1"/>
</dbReference>
<dbReference type="InterPro" id="IPR006204">
    <property type="entry name" value="GHMP_kinase_N_dom"/>
</dbReference>
<keyword evidence="4" id="KW-0067">ATP-binding</keyword>
<keyword evidence="1" id="KW-0808">Transferase</keyword>
<protein>
    <recommendedName>
        <fullName evidence="10">GHMP kinase</fullName>
    </recommendedName>
</protein>
<dbReference type="PRINTS" id="PR00960">
    <property type="entry name" value="LMBPPROTEIN"/>
</dbReference>
<proteinExistence type="inferred from homology"/>
<evidence type="ECO:0000259" key="7">
    <source>
        <dbReference type="Pfam" id="PF08544"/>
    </source>
</evidence>
<evidence type="ECO:0000313" key="9">
    <source>
        <dbReference type="Proteomes" id="UP000178493"/>
    </source>
</evidence>
<gene>
    <name evidence="8" type="ORF">A2126_04330</name>
</gene>
<evidence type="ECO:0000256" key="2">
    <source>
        <dbReference type="ARBA" id="ARBA00022741"/>
    </source>
</evidence>
<accession>A0A1G1WAW3</accession>
<organism evidence="8 9">
    <name type="scientific">Candidatus Woykebacteria bacterium GWB1_45_5</name>
    <dbReference type="NCBI Taxonomy" id="1802592"/>
    <lineage>
        <taxon>Bacteria</taxon>
        <taxon>Candidatus Woykeibacteriota</taxon>
    </lineage>
</organism>
<dbReference type="InterPro" id="IPR001174">
    <property type="entry name" value="HddA/FKP"/>
</dbReference>
<evidence type="ECO:0000256" key="3">
    <source>
        <dbReference type="ARBA" id="ARBA00022777"/>
    </source>
</evidence>
<evidence type="ECO:0000256" key="1">
    <source>
        <dbReference type="ARBA" id="ARBA00022679"/>
    </source>
</evidence>
<dbReference type="Proteomes" id="UP000178493">
    <property type="component" value="Unassembled WGS sequence"/>
</dbReference>